<feature type="domain" description="Abortive phage infection protein C-terminal" evidence="1">
    <location>
        <begin position="57"/>
        <end position="221"/>
    </location>
</feature>
<evidence type="ECO:0000259" key="1">
    <source>
        <dbReference type="Pfam" id="PF10592"/>
    </source>
</evidence>
<dbReference type="KEGG" id="acaf:CA12_28980"/>
<evidence type="ECO:0000313" key="3">
    <source>
        <dbReference type="Proteomes" id="UP000318741"/>
    </source>
</evidence>
<dbReference type="EMBL" id="CP036265">
    <property type="protein sequence ID" value="QDT16791.1"/>
    <property type="molecule type" value="Genomic_DNA"/>
</dbReference>
<dbReference type="RefSeq" id="WP_145359720.1">
    <property type="nucleotide sequence ID" value="NZ_CP036265.1"/>
</dbReference>
<dbReference type="Proteomes" id="UP000318741">
    <property type="component" value="Chromosome"/>
</dbReference>
<evidence type="ECO:0000313" key="2">
    <source>
        <dbReference type="EMBL" id="QDT16791.1"/>
    </source>
</evidence>
<proteinExistence type="predicted"/>
<dbReference type="CDD" id="cd03440">
    <property type="entry name" value="hot_dog"/>
    <property type="match status" value="1"/>
</dbReference>
<dbReference type="OrthoDB" id="581373at2"/>
<organism evidence="2 3">
    <name type="scientific">Alienimonas californiensis</name>
    <dbReference type="NCBI Taxonomy" id="2527989"/>
    <lineage>
        <taxon>Bacteria</taxon>
        <taxon>Pseudomonadati</taxon>
        <taxon>Planctomycetota</taxon>
        <taxon>Planctomycetia</taxon>
        <taxon>Planctomycetales</taxon>
        <taxon>Planctomycetaceae</taxon>
        <taxon>Alienimonas</taxon>
    </lineage>
</organism>
<dbReference type="AlphaFoldDB" id="A0A517PBQ4"/>
<gene>
    <name evidence="2" type="ORF">CA12_28980</name>
</gene>
<dbReference type="Pfam" id="PF10592">
    <property type="entry name" value="AIPR"/>
    <property type="match status" value="1"/>
</dbReference>
<protein>
    <submittedName>
        <fullName evidence="2">AIPR protein</fullName>
    </submittedName>
</protein>
<reference evidence="2 3" key="1">
    <citation type="submission" date="2019-02" db="EMBL/GenBank/DDBJ databases">
        <title>Deep-cultivation of Planctomycetes and their phenomic and genomic characterization uncovers novel biology.</title>
        <authorList>
            <person name="Wiegand S."/>
            <person name="Jogler M."/>
            <person name="Boedeker C."/>
            <person name="Pinto D."/>
            <person name="Vollmers J."/>
            <person name="Rivas-Marin E."/>
            <person name="Kohn T."/>
            <person name="Peeters S.H."/>
            <person name="Heuer A."/>
            <person name="Rast P."/>
            <person name="Oberbeckmann S."/>
            <person name="Bunk B."/>
            <person name="Jeske O."/>
            <person name="Meyerdierks A."/>
            <person name="Storesund J.E."/>
            <person name="Kallscheuer N."/>
            <person name="Luecker S."/>
            <person name="Lage O.M."/>
            <person name="Pohl T."/>
            <person name="Merkel B.J."/>
            <person name="Hornburger P."/>
            <person name="Mueller R.-W."/>
            <person name="Bruemmer F."/>
            <person name="Labrenz M."/>
            <person name="Spormann A.M."/>
            <person name="Op den Camp H."/>
            <person name="Overmann J."/>
            <person name="Amann R."/>
            <person name="Jetten M.S.M."/>
            <person name="Mascher T."/>
            <person name="Medema M.H."/>
            <person name="Devos D.P."/>
            <person name="Kaster A.-K."/>
            <person name="Ovreas L."/>
            <person name="Rohde M."/>
            <person name="Galperin M.Y."/>
            <person name="Jogler C."/>
        </authorList>
    </citation>
    <scope>NUCLEOTIDE SEQUENCE [LARGE SCALE GENOMIC DNA]</scope>
    <source>
        <strain evidence="2 3">CA12</strain>
    </source>
</reference>
<sequence length="426" mass="47567">MDTRTPLRPVEFEFADVELRSLPFPEGSSPTGRVKLGTCFLPVDDLPDELKEWMGVNPRRPQLSAKGRLKGPVAKRMVETLTDDPSRFVLKNMGIYLLVDGFDQQKEEGGRSTVRVRLSDPALHGIVNGGHTFHAIMEAREQIGDGDSLNAHVRVHLMQGVHPDDIVELAEGLNRSAQVNDASLAELTDRFDLVKRHLDGKTGADKIIYKSGDVGTVSVEQVLGLLSLFDVNRFSDRNTHPNTVFGHPKGVLDFFLADTKPAEKCEPGEVPARSFERIAPRSHEILVLSERIKQRKEMKSHFGSLKVGESKTSKYTGAGNERFRNQKCTFAPGHFHVKFMQGWLYPMLAAFRANVDREAWKEGQLEWLMDPLELLDAAADEMAKIISQVHKENNGKPAEVGRKEGAYRSCYHAVAFKLAQDGHPIV</sequence>
<keyword evidence="3" id="KW-1185">Reference proteome</keyword>
<dbReference type="InterPro" id="IPR018891">
    <property type="entry name" value="AIPR_C"/>
</dbReference>
<accession>A0A517PBQ4</accession>
<name>A0A517PBQ4_9PLAN</name>